<evidence type="ECO:0000313" key="13">
    <source>
        <dbReference type="Proteomes" id="UP001214854"/>
    </source>
</evidence>
<evidence type="ECO:0000256" key="3">
    <source>
        <dbReference type="ARBA" id="ARBA00008281"/>
    </source>
</evidence>
<evidence type="ECO:0000256" key="8">
    <source>
        <dbReference type="ARBA" id="ARBA00022989"/>
    </source>
</evidence>
<gene>
    <name evidence="12" type="ORF">PQU92_11875</name>
</gene>
<organism evidence="12 13">
    <name type="scientific">Asticcacaulis aquaticus</name>
    <dbReference type="NCBI Taxonomy" id="2984212"/>
    <lineage>
        <taxon>Bacteria</taxon>
        <taxon>Pseudomonadati</taxon>
        <taxon>Pseudomonadota</taxon>
        <taxon>Alphaproteobacteria</taxon>
        <taxon>Caulobacterales</taxon>
        <taxon>Caulobacteraceae</taxon>
        <taxon>Asticcacaulis</taxon>
    </lineage>
</organism>
<dbReference type="PANTHER" id="PTHR35091:SF2">
    <property type="entry name" value="FLAGELLAR PROTEIN FLIL"/>
    <property type="match status" value="1"/>
</dbReference>
<protein>
    <recommendedName>
        <fullName evidence="10">Flagellar protein FliL</fullName>
    </recommendedName>
</protein>
<keyword evidence="6 10" id="KW-0812">Transmembrane</keyword>
<feature type="transmembrane region" description="Helical" evidence="10">
    <location>
        <begin position="31"/>
        <end position="54"/>
    </location>
</feature>
<accession>A0ABT5HVK8</accession>
<feature type="compositionally biased region" description="Basic and acidic residues" evidence="11">
    <location>
        <begin position="1"/>
        <end position="12"/>
    </location>
</feature>
<keyword evidence="12" id="KW-0969">Cilium</keyword>
<evidence type="ECO:0000313" key="12">
    <source>
        <dbReference type="EMBL" id="MDC7683978.1"/>
    </source>
</evidence>
<evidence type="ECO:0000256" key="11">
    <source>
        <dbReference type="SAM" id="MobiDB-lite"/>
    </source>
</evidence>
<keyword evidence="7 10" id="KW-0283">Flagellar rotation</keyword>
<feature type="region of interest" description="Disordered" evidence="11">
    <location>
        <begin position="1"/>
        <end position="26"/>
    </location>
</feature>
<keyword evidence="8 10" id="KW-1133">Transmembrane helix</keyword>
<dbReference type="RefSeq" id="WP_272748437.1">
    <property type="nucleotide sequence ID" value="NZ_JAQQKX010000009.1"/>
</dbReference>
<keyword evidence="9 10" id="KW-0472">Membrane</keyword>
<keyword evidence="12" id="KW-0282">Flagellum</keyword>
<dbReference type="Proteomes" id="UP001214854">
    <property type="component" value="Unassembled WGS sequence"/>
</dbReference>
<comment type="caution">
    <text evidence="12">The sequence shown here is derived from an EMBL/GenBank/DDBJ whole genome shotgun (WGS) entry which is preliminary data.</text>
</comment>
<dbReference type="PANTHER" id="PTHR35091">
    <property type="entry name" value="FLAGELLAR PROTEIN FLIL"/>
    <property type="match status" value="1"/>
</dbReference>
<dbReference type="Pfam" id="PF03748">
    <property type="entry name" value="FliL"/>
    <property type="match status" value="1"/>
</dbReference>
<name>A0ABT5HVK8_9CAUL</name>
<proteinExistence type="inferred from homology"/>
<keyword evidence="4" id="KW-1003">Cell membrane</keyword>
<evidence type="ECO:0000256" key="7">
    <source>
        <dbReference type="ARBA" id="ARBA00022779"/>
    </source>
</evidence>
<evidence type="ECO:0000256" key="5">
    <source>
        <dbReference type="ARBA" id="ARBA00022500"/>
    </source>
</evidence>
<evidence type="ECO:0000256" key="6">
    <source>
        <dbReference type="ARBA" id="ARBA00022692"/>
    </source>
</evidence>
<evidence type="ECO:0000256" key="10">
    <source>
        <dbReference type="RuleBase" id="RU364125"/>
    </source>
</evidence>
<evidence type="ECO:0000256" key="2">
    <source>
        <dbReference type="ARBA" id="ARBA00004162"/>
    </source>
</evidence>
<comment type="function">
    <text evidence="1 10">Controls the rotational direction of flagella during chemotaxis.</text>
</comment>
<keyword evidence="13" id="KW-1185">Reference proteome</keyword>
<evidence type="ECO:0000256" key="4">
    <source>
        <dbReference type="ARBA" id="ARBA00022475"/>
    </source>
</evidence>
<keyword evidence="12" id="KW-0966">Cell projection</keyword>
<dbReference type="EMBL" id="JAQQKX010000009">
    <property type="protein sequence ID" value="MDC7683978.1"/>
    <property type="molecule type" value="Genomic_DNA"/>
</dbReference>
<dbReference type="InterPro" id="IPR005503">
    <property type="entry name" value="FliL"/>
</dbReference>
<reference evidence="12 13" key="1">
    <citation type="submission" date="2023-01" db="EMBL/GenBank/DDBJ databases">
        <title>Novel species of the genus Asticcacaulis isolated from rivers.</title>
        <authorList>
            <person name="Lu H."/>
        </authorList>
    </citation>
    <scope>NUCLEOTIDE SEQUENCE [LARGE SCALE GENOMIC DNA]</scope>
    <source>
        <strain evidence="12 13">BYS171W</strain>
    </source>
</reference>
<keyword evidence="5 10" id="KW-0145">Chemotaxis</keyword>
<comment type="subcellular location">
    <subcellularLocation>
        <location evidence="10">Cell inner membrane</location>
    </subcellularLocation>
    <subcellularLocation>
        <location evidence="2">Cell membrane</location>
        <topology evidence="2">Single-pass membrane protein</topology>
    </subcellularLocation>
</comment>
<feature type="compositionally biased region" description="Basic and acidic residues" evidence="11">
    <location>
        <begin position="65"/>
        <end position="102"/>
    </location>
</feature>
<keyword evidence="10" id="KW-0997">Cell inner membrane</keyword>
<comment type="similarity">
    <text evidence="3 10">Belongs to the FliL family.</text>
</comment>
<evidence type="ECO:0000256" key="9">
    <source>
        <dbReference type="ARBA" id="ARBA00023136"/>
    </source>
</evidence>
<sequence>MAKKEKPAKEAEAPPAEGAEGEAPKKKGPPILIIAIAAGVLVLGGGGAAAYFLFLKPKPAAEAGAHGEEAKDGHGEKKKDDGHGKKKEEKGGHGGGGEKVDPKTQPVIAEGPDGITYFTLPDTLSNIQSTTGKATYLKLKLTFEVADHETVELLTESLPRIDDVLQGFLRELRPEDVAGSQGNYQLRLEILRRVNLVLAPHKINAVLIEEMLIT</sequence>
<evidence type="ECO:0000256" key="1">
    <source>
        <dbReference type="ARBA" id="ARBA00002254"/>
    </source>
</evidence>
<feature type="region of interest" description="Disordered" evidence="11">
    <location>
        <begin position="64"/>
        <end position="108"/>
    </location>
</feature>